<gene>
    <name evidence="5" type="ORF">BC335_1698</name>
    <name evidence="6" type="ORF">LHEJCM1062_10460</name>
</gene>
<dbReference type="Proteomes" id="UP000630086">
    <property type="component" value="Unassembled WGS sequence"/>
</dbReference>
<dbReference type="KEGG" id="lhd:HUO_08845"/>
<dbReference type="SUPFAM" id="SSF56176">
    <property type="entry name" value="FAD-binding/transporter-associated domain-like"/>
    <property type="match status" value="1"/>
</dbReference>
<dbReference type="SMART" id="SM01091">
    <property type="entry name" value="CorC_HlyC"/>
    <property type="match status" value="1"/>
</dbReference>
<dbReference type="Gene3D" id="3.30.465.10">
    <property type="match status" value="1"/>
</dbReference>
<feature type="domain" description="CBS" evidence="4">
    <location>
        <begin position="66"/>
        <end position="127"/>
    </location>
</feature>
<protein>
    <submittedName>
        <fullName evidence="5">CBS domain-containing protein</fullName>
    </submittedName>
    <submittedName>
        <fullName evidence="6">Hemolysin transporter protein</fullName>
    </submittedName>
</protein>
<proteinExistence type="predicted"/>
<dbReference type="GO" id="GO:0050660">
    <property type="term" value="F:flavin adenine dinucleotide binding"/>
    <property type="evidence" value="ECO:0007669"/>
    <property type="project" value="InterPro"/>
</dbReference>
<reference evidence="5 7" key="1">
    <citation type="submission" date="2016-10" db="EMBL/GenBank/DDBJ databases">
        <title>Complete genomic sequencing of Lactobacillus helveticus LH99 and comparative genome analysis.</title>
        <authorList>
            <person name="Li N."/>
            <person name="You C."/>
            <person name="Liu Z."/>
        </authorList>
    </citation>
    <scope>NUCLEOTIDE SEQUENCE [LARGE SCALE GENOMIC DNA]</scope>
    <source>
        <strain evidence="5 7">LH99</strain>
    </source>
</reference>
<dbReference type="PROSITE" id="PS51371">
    <property type="entry name" value="CBS"/>
    <property type="match status" value="2"/>
</dbReference>
<accession>A0A0D5MKA5</accession>
<dbReference type="CDD" id="cd04590">
    <property type="entry name" value="CBS_pair_CorC_HlyC_assoc"/>
    <property type="match status" value="1"/>
</dbReference>
<dbReference type="SUPFAM" id="SSF54631">
    <property type="entry name" value="CBS-domain pair"/>
    <property type="match status" value="1"/>
</dbReference>
<dbReference type="PANTHER" id="PTHR43099">
    <property type="entry name" value="UPF0053 PROTEIN YRKA"/>
    <property type="match status" value="1"/>
</dbReference>
<dbReference type="AlphaFoldDB" id="A0A0D5MKA5"/>
<name>A0A0D5MKA5_LACHE</name>
<dbReference type="InterPro" id="IPR044751">
    <property type="entry name" value="Ion_transp-like_CBS"/>
</dbReference>
<dbReference type="InterPro" id="IPR046342">
    <property type="entry name" value="CBS_dom_sf"/>
</dbReference>
<dbReference type="Pfam" id="PF03471">
    <property type="entry name" value="CorC_HlyC"/>
    <property type="match status" value="1"/>
</dbReference>
<keyword evidence="1" id="KW-0677">Repeat</keyword>
<dbReference type="EMBL" id="BLYV01000226">
    <property type="protein sequence ID" value="GFP13174.1"/>
    <property type="molecule type" value="Genomic_DNA"/>
</dbReference>
<dbReference type="InterPro" id="IPR016169">
    <property type="entry name" value="FAD-bd_PCMH_sub2"/>
</dbReference>
<dbReference type="RefSeq" id="WP_003627788.1">
    <property type="nucleotide sequence ID" value="NZ_AP023028.1"/>
</dbReference>
<dbReference type="Pfam" id="PF00571">
    <property type="entry name" value="CBS"/>
    <property type="match status" value="2"/>
</dbReference>
<sequence length="290" mass="33177">MSSDPGADNLFVRLKNRLSGETEEGTKDHLEKEIINLHDNHKINDTEFSMLEGILDFQVKMAREVMVPRTDAFMVDADVSFQDNLDEILREPYSRIPVYKRDKDKIVGIIHIRTVLRKAKIKGFENLDYQDVMTEPLFAPETAELGDLLMEMQQTQRQLAILTDEYGGVTGLATIEDLIEEIVGDIHDEVDHTEILYNQIAPNKYIIYGKMPLDDFNEQFGTHLEMEDVDTVAGYVINTLKMIPAKGEKLNVDIGDGMTLTTRRMKGSRLLTVLLTKNKQEIKKEEDNKE</sequence>
<dbReference type="EMBL" id="CP017982">
    <property type="protein sequence ID" value="AYE62100.1"/>
    <property type="molecule type" value="Genomic_DNA"/>
</dbReference>
<dbReference type="InterPro" id="IPR000644">
    <property type="entry name" value="CBS_dom"/>
</dbReference>
<evidence type="ECO:0000313" key="6">
    <source>
        <dbReference type="EMBL" id="GFP13174.1"/>
    </source>
</evidence>
<dbReference type="Proteomes" id="UP000267794">
    <property type="component" value="Chromosome"/>
</dbReference>
<dbReference type="InterPro" id="IPR036318">
    <property type="entry name" value="FAD-bd_PCMH-like_sf"/>
</dbReference>
<dbReference type="FunFam" id="3.10.580.10:FF:000002">
    <property type="entry name" value="Magnesium/cobalt efflux protein CorC"/>
    <property type="match status" value="1"/>
</dbReference>
<keyword evidence="2 3" id="KW-0129">CBS domain</keyword>
<organism evidence="5 7">
    <name type="scientific">Lactobacillus helveticus</name>
    <name type="common">Lactobacillus suntoryeus</name>
    <dbReference type="NCBI Taxonomy" id="1587"/>
    <lineage>
        <taxon>Bacteria</taxon>
        <taxon>Bacillati</taxon>
        <taxon>Bacillota</taxon>
        <taxon>Bacilli</taxon>
        <taxon>Lactobacillales</taxon>
        <taxon>Lactobacillaceae</taxon>
        <taxon>Lactobacillus</taxon>
    </lineage>
</organism>
<dbReference type="InterPro" id="IPR051676">
    <property type="entry name" value="UPF0053_domain"/>
</dbReference>
<evidence type="ECO:0000313" key="7">
    <source>
        <dbReference type="Proteomes" id="UP000267794"/>
    </source>
</evidence>
<evidence type="ECO:0000256" key="1">
    <source>
        <dbReference type="ARBA" id="ARBA00022737"/>
    </source>
</evidence>
<feature type="domain" description="CBS" evidence="4">
    <location>
        <begin position="132"/>
        <end position="189"/>
    </location>
</feature>
<dbReference type="PANTHER" id="PTHR43099:SF5">
    <property type="entry name" value="HLYC_CORC FAMILY TRANSPORTER"/>
    <property type="match status" value="1"/>
</dbReference>
<dbReference type="Gene3D" id="3.10.580.10">
    <property type="entry name" value="CBS-domain"/>
    <property type="match status" value="1"/>
</dbReference>
<dbReference type="InterPro" id="IPR005170">
    <property type="entry name" value="Transptr-assoc_dom"/>
</dbReference>
<evidence type="ECO:0000256" key="2">
    <source>
        <dbReference type="ARBA" id="ARBA00023122"/>
    </source>
</evidence>
<reference evidence="6" key="2">
    <citation type="submission" date="2020-07" db="EMBL/GenBank/DDBJ databases">
        <title>Draft genome sequence of Lactobacillus helveticus strain JCM 1062.</title>
        <authorList>
            <person name="Endo A."/>
            <person name="Maeno S."/>
            <person name="Kido Y."/>
        </authorList>
    </citation>
    <scope>NUCLEOTIDE SEQUENCE</scope>
    <source>
        <strain evidence="6">JCM 1062</strain>
    </source>
</reference>
<evidence type="ECO:0000256" key="3">
    <source>
        <dbReference type="PROSITE-ProRule" id="PRU00703"/>
    </source>
</evidence>
<evidence type="ECO:0000259" key="4">
    <source>
        <dbReference type="PROSITE" id="PS51371"/>
    </source>
</evidence>
<evidence type="ECO:0000313" key="5">
    <source>
        <dbReference type="EMBL" id="AYE62100.1"/>
    </source>
</evidence>